<gene>
    <name evidence="2" type="ORF">KWG56_16915</name>
</gene>
<dbReference type="Proteomes" id="UP000824334">
    <property type="component" value="Chromosome"/>
</dbReference>
<evidence type="ECO:0000256" key="1">
    <source>
        <dbReference type="SAM" id="Phobius"/>
    </source>
</evidence>
<keyword evidence="1" id="KW-0812">Transmembrane</keyword>
<keyword evidence="1" id="KW-0472">Membrane</keyword>
<keyword evidence="1" id="KW-1133">Transmembrane helix</keyword>
<name>A0ABX8THE1_9CAUL</name>
<dbReference type="EMBL" id="CP080034">
    <property type="protein sequence ID" value="QYC10212.1"/>
    <property type="molecule type" value="Genomic_DNA"/>
</dbReference>
<dbReference type="Pfam" id="PF04964">
    <property type="entry name" value="Flp_Fap"/>
    <property type="match status" value="1"/>
</dbReference>
<dbReference type="RefSeq" id="WP_201100869.1">
    <property type="nucleotide sequence ID" value="NZ_BAAAEE010000015.1"/>
</dbReference>
<proteinExistence type="predicted"/>
<dbReference type="GeneID" id="94376973"/>
<reference evidence="2 3" key="1">
    <citation type="submission" date="2021-07" db="EMBL/GenBank/DDBJ databases">
        <title>Isolation and characterization of bacteria from a gold mining with a capacity of golden bioaccumulation.</title>
        <authorList>
            <person name="Yang X.J."/>
        </authorList>
    </citation>
    <scope>NUCLEOTIDE SEQUENCE [LARGE SCALE GENOMIC DNA]</scope>
    <source>
        <strain evidence="2 3">Au29</strain>
    </source>
</reference>
<evidence type="ECO:0000313" key="3">
    <source>
        <dbReference type="Proteomes" id="UP000824334"/>
    </source>
</evidence>
<organism evidence="2 3">
    <name type="scientific">Brevundimonas nasdae</name>
    <dbReference type="NCBI Taxonomy" id="172043"/>
    <lineage>
        <taxon>Bacteria</taxon>
        <taxon>Pseudomonadati</taxon>
        <taxon>Pseudomonadota</taxon>
        <taxon>Alphaproteobacteria</taxon>
        <taxon>Caulobacterales</taxon>
        <taxon>Caulobacteraceae</taxon>
        <taxon>Brevundimonas</taxon>
    </lineage>
</organism>
<evidence type="ECO:0000313" key="2">
    <source>
        <dbReference type="EMBL" id="QYC10212.1"/>
    </source>
</evidence>
<sequence length="60" mass="6376">MRRFIARFHRDDSGATAIEYGLICALIFLVIIGSVVAFGNAATTVFNTAITAITEAISKG</sequence>
<accession>A0ABX8THE1</accession>
<dbReference type="InterPro" id="IPR007047">
    <property type="entry name" value="Flp_Fap"/>
</dbReference>
<feature type="transmembrane region" description="Helical" evidence="1">
    <location>
        <begin position="20"/>
        <end position="39"/>
    </location>
</feature>
<protein>
    <submittedName>
        <fullName evidence="2">Flp family type IVb pilin</fullName>
    </submittedName>
</protein>
<keyword evidence="3" id="KW-1185">Reference proteome</keyword>